<dbReference type="SUPFAM" id="SSF52172">
    <property type="entry name" value="CheY-like"/>
    <property type="match status" value="1"/>
</dbReference>
<dbReference type="EMBL" id="VJWL01000001">
    <property type="protein sequence ID" value="TRW50044.1"/>
    <property type="molecule type" value="Genomic_DNA"/>
</dbReference>
<evidence type="ECO:0000313" key="5">
    <source>
        <dbReference type="Proteomes" id="UP000320359"/>
    </source>
</evidence>
<dbReference type="SMART" id="SM00448">
    <property type="entry name" value="REC"/>
    <property type="match status" value="1"/>
</dbReference>
<dbReference type="Pfam" id="PF00072">
    <property type="entry name" value="Response_reg"/>
    <property type="match status" value="1"/>
</dbReference>
<evidence type="ECO:0000256" key="2">
    <source>
        <dbReference type="PROSITE-ProRule" id="PRU00169"/>
    </source>
</evidence>
<accession>A0A552X4V2</accession>
<reference evidence="4 5" key="1">
    <citation type="submission" date="2019-07" db="EMBL/GenBank/DDBJ databases">
        <authorList>
            <person name="Yang M."/>
            <person name="Zhao D."/>
            <person name="Xiang H."/>
        </authorList>
    </citation>
    <scope>NUCLEOTIDE SEQUENCE [LARGE SCALE GENOMIC DNA]</scope>
    <source>
        <strain evidence="4 5">IM1326</strain>
    </source>
</reference>
<gene>
    <name evidence="4" type="ORF">FM042_04130</name>
</gene>
<evidence type="ECO:0000259" key="3">
    <source>
        <dbReference type="PROSITE" id="PS50110"/>
    </source>
</evidence>
<organism evidence="4 5">
    <name type="scientific">Aliidiomarina halalkaliphila</name>
    <dbReference type="NCBI Taxonomy" id="2593535"/>
    <lineage>
        <taxon>Bacteria</taxon>
        <taxon>Pseudomonadati</taxon>
        <taxon>Pseudomonadota</taxon>
        <taxon>Gammaproteobacteria</taxon>
        <taxon>Alteromonadales</taxon>
        <taxon>Idiomarinaceae</taxon>
        <taxon>Aliidiomarina</taxon>
    </lineage>
</organism>
<dbReference type="InterPro" id="IPR001789">
    <property type="entry name" value="Sig_transdc_resp-reg_receiver"/>
</dbReference>
<dbReference type="RefSeq" id="WP_143234611.1">
    <property type="nucleotide sequence ID" value="NZ_VJWL01000001.1"/>
</dbReference>
<dbReference type="OrthoDB" id="9800897at2"/>
<dbReference type="AlphaFoldDB" id="A0A552X4V2"/>
<evidence type="ECO:0000313" key="4">
    <source>
        <dbReference type="EMBL" id="TRW50044.1"/>
    </source>
</evidence>
<protein>
    <submittedName>
        <fullName evidence="4">Response regulator</fullName>
    </submittedName>
</protein>
<dbReference type="InterPro" id="IPR050595">
    <property type="entry name" value="Bact_response_regulator"/>
</dbReference>
<dbReference type="GO" id="GO:0000160">
    <property type="term" value="P:phosphorelay signal transduction system"/>
    <property type="evidence" value="ECO:0007669"/>
    <property type="project" value="InterPro"/>
</dbReference>
<dbReference type="PANTHER" id="PTHR44591">
    <property type="entry name" value="STRESS RESPONSE REGULATOR PROTEIN 1"/>
    <property type="match status" value="1"/>
</dbReference>
<dbReference type="Gene3D" id="3.40.50.2300">
    <property type="match status" value="1"/>
</dbReference>
<feature type="modified residue" description="4-aspartylphosphate" evidence="2">
    <location>
        <position position="52"/>
    </location>
</feature>
<dbReference type="PANTHER" id="PTHR44591:SF3">
    <property type="entry name" value="RESPONSE REGULATORY DOMAIN-CONTAINING PROTEIN"/>
    <property type="match status" value="1"/>
</dbReference>
<dbReference type="InterPro" id="IPR011006">
    <property type="entry name" value="CheY-like_superfamily"/>
</dbReference>
<name>A0A552X4V2_9GAMM</name>
<dbReference type="Proteomes" id="UP000320359">
    <property type="component" value="Unassembled WGS sequence"/>
</dbReference>
<evidence type="ECO:0000256" key="1">
    <source>
        <dbReference type="ARBA" id="ARBA00022553"/>
    </source>
</evidence>
<feature type="domain" description="Response regulatory" evidence="3">
    <location>
        <begin position="3"/>
        <end position="119"/>
    </location>
</feature>
<proteinExistence type="predicted"/>
<dbReference type="PROSITE" id="PS50110">
    <property type="entry name" value="RESPONSE_REGULATORY"/>
    <property type="match status" value="1"/>
</dbReference>
<keyword evidence="5" id="KW-1185">Reference proteome</keyword>
<keyword evidence="1 2" id="KW-0597">Phosphoprotein</keyword>
<sequence>MSTILIADDDFISLEVLKAMLSAFPVQVIAVTNGKDAIAQAQAQKPDLLILDYEMGELTGAQVCAELRTQDAFKTTPIIALTGHQSQTELDHCRNAGMDQTIHKPVAPDVLAQLLTTHNLL</sequence>
<comment type="caution">
    <text evidence="4">The sequence shown here is derived from an EMBL/GenBank/DDBJ whole genome shotgun (WGS) entry which is preliminary data.</text>
</comment>
<dbReference type="CDD" id="cd17546">
    <property type="entry name" value="REC_hyHK_CKI1_RcsC-like"/>
    <property type="match status" value="1"/>
</dbReference>